<keyword evidence="10" id="KW-1185">Reference proteome</keyword>
<reference evidence="9 10" key="1">
    <citation type="submission" date="2017-10" db="EMBL/GenBank/DDBJ databases">
        <title>Development of genomic resources for the powdery mildew, Erysiphe pulchra.</title>
        <authorList>
            <person name="Wadl P.A."/>
            <person name="Mack B.M."/>
            <person name="Moore G."/>
            <person name="Beltz S.B."/>
        </authorList>
    </citation>
    <scope>NUCLEOTIDE SEQUENCE [LARGE SCALE GENOMIC DNA]</scope>
    <source>
        <strain evidence="9">Cflorida</strain>
    </source>
</reference>
<evidence type="ECO:0000256" key="8">
    <source>
        <dbReference type="SAM" id="MobiDB-lite"/>
    </source>
</evidence>
<comment type="similarity">
    <text evidence="1">Belongs to the NAD kinase family.</text>
</comment>
<protein>
    <recommendedName>
        <fullName evidence="11">NAD(+) kinase</fullName>
    </recommendedName>
</protein>
<dbReference type="InterPro" id="IPR016064">
    <property type="entry name" value="NAD/diacylglycerol_kinase_sf"/>
</dbReference>
<feature type="region of interest" description="Disordered" evidence="8">
    <location>
        <begin position="213"/>
        <end position="235"/>
    </location>
</feature>
<dbReference type="OrthoDB" id="24581at2759"/>
<dbReference type="PANTHER" id="PTHR20275">
    <property type="entry name" value="NAD KINASE"/>
    <property type="match status" value="1"/>
</dbReference>
<feature type="non-terminal residue" evidence="9">
    <location>
        <position position="235"/>
    </location>
</feature>
<dbReference type="AlphaFoldDB" id="A0A2S4PI12"/>
<keyword evidence="3" id="KW-0547">Nucleotide-binding</keyword>
<keyword evidence="5" id="KW-0067">ATP-binding</keyword>
<dbReference type="InterPro" id="IPR009749">
    <property type="entry name" value="DUF1315"/>
</dbReference>
<dbReference type="EMBL" id="PEDP01009798">
    <property type="protein sequence ID" value="POS81675.1"/>
    <property type="molecule type" value="Genomic_DNA"/>
</dbReference>
<keyword evidence="7" id="KW-0520">NAD</keyword>
<dbReference type="FunFam" id="2.60.200.30:FF:000009">
    <property type="entry name" value="Poly(P)/ATP NAD kinase"/>
    <property type="match status" value="1"/>
</dbReference>
<evidence type="ECO:0000313" key="9">
    <source>
        <dbReference type="EMBL" id="POS81675.1"/>
    </source>
</evidence>
<dbReference type="PANTHER" id="PTHR20275:SF0">
    <property type="entry name" value="NAD KINASE"/>
    <property type="match status" value="1"/>
</dbReference>
<dbReference type="Pfam" id="PF07023">
    <property type="entry name" value="DUF1315"/>
    <property type="match status" value="1"/>
</dbReference>
<dbReference type="GO" id="GO:0019674">
    <property type="term" value="P:NAD+ metabolic process"/>
    <property type="evidence" value="ECO:0007669"/>
    <property type="project" value="InterPro"/>
</dbReference>
<evidence type="ECO:0000256" key="6">
    <source>
        <dbReference type="ARBA" id="ARBA00022857"/>
    </source>
</evidence>
<evidence type="ECO:0000256" key="4">
    <source>
        <dbReference type="ARBA" id="ARBA00022777"/>
    </source>
</evidence>
<dbReference type="Gene3D" id="2.60.200.30">
    <property type="entry name" value="Probable inorganic polyphosphate/atp-NAD kinase, domain 2"/>
    <property type="match status" value="1"/>
</dbReference>
<sequence>MEVRSKGEVIYEAVALNDVVLHSGKSVHMIDFDLNIDGQYVYRQHSDGLIVSTPTGSTAYALSGGGPIVHPSMDAIVLVPMHPHTLSSRPIVVGGQSEIKIQIRENRVLPMVSADGQHSVSLSVGDSLHIRKHPYKLNLLHPPGYDFYMASGFMMNIEQMLAVLNPEIVGRLKTAVEIGKWPNGVALTKEQREICMQAVYAWEIQHLPKTERSGYIDRGTKEEGEQCDDDHIVPS</sequence>
<proteinExistence type="inferred from homology"/>
<dbReference type="Proteomes" id="UP000237438">
    <property type="component" value="Unassembled WGS sequence"/>
</dbReference>
<dbReference type="SUPFAM" id="SSF111331">
    <property type="entry name" value="NAD kinase/diacylglycerol kinase-like"/>
    <property type="match status" value="1"/>
</dbReference>
<evidence type="ECO:0000256" key="1">
    <source>
        <dbReference type="ARBA" id="ARBA00010995"/>
    </source>
</evidence>
<evidence type="ECO:0000256" key="2">
    <source>
        <dbReference type="ARBA" id="ARBA00022679"/>
    </source>
</evidence>
<evidence type="ECO:0000256" key="7">
    <source>
        <dbReference type="ARBA" id="ARBA00023027"/>
    </source>
</evidence>
<evidence type="ECO:0000256" key="3">
    <source>
        <dbReference type="ARBA" id="ARBA00022741"/>
    </source>
</evidence>
<gene>
    <name evidence="9" type="ORF">EPUL_006314</name>
</gene>
<keyword evidence="6" id="KW-0521">NADP</keyword>
<dbReference type="GO" id="GO:0003951">
    <property type="term" value="F:NAD+ kinase activity"/>
    <property type="evidence" value="ECO:0007669"/>
    <property type="project" value="InterPro"/>
</dbReference>
<keyword evidence="4" id="KW-0418">Kinase</keyword>
<comment type="caution">
    <text evidence="9">The sequence shown here is derived from an EMBL/GenBank/DDBJ whole genome shotgun (WGS) entry which is preliminary data.</text>
</comment>
<keyword evidence="2" id="KW-0808">Transferase</keyword>
<dbReference type="GO" id="GO:0006741">
    <property type="term" value="P:NADP+ biosynthetic process"/>
    <property type="evidence" value="ECO:0007669"/>
    <property type="project" value="TreeGrafter"/>
</dbReference>
<evidence type="ECO:0000313" key="10">
    <source>
        <dbReference type="Proteomes" id="UP000237438"/>
    </source>
</evidence>
<dbReference type="Pfam" id="PF20143">
    <property type="entry name" value="NAD_kinase_C"/>
    <property type="match status" value="1"/>
</dbReference>
<evidence type="ECO:0008006" key="11">
    <source>
        <dbReference type="Google" id="ProtNLM"/>
    </source>
</evidence>
<dbReference type="InterPro" id="IPR017437">
    <property type="entry name" value="ATP-NAD_kinase_PpnK-typ_C"/>
</dbReference>
<name>A0A2S4PI12_9PEZI</name>
<dbReference type="GO" id="GO:0005524">
    <property type="term" value="F:ATP binding"/>
    <property type="evidence" value="ECO:0007669"/>
    <property type="project" value="UniProtKB-KW"/>
</dbReference>
<accession>A0A2S4PI12</accession>
<dbReference type="STRING" id="225359.A0A2S4PI12"/>
<evidence type="ECO:0000256" key="5">
    <source>
        <dbReference type="ARBA" id="ARBA00022840"/>
    </source>
</evidence>
<organism evidence="9 10">
    <name type="scientific">Erysiphe pulchra</name>
    <dbReference type="NCBI Taxonomy" id="225359"/>
    <lineage>
        <taxon>Eukaryota</taxon>
        <taxon>Fungi</taxon>
        <taxon>Dikarya</taxon>
        <taxon>Ascomycota</taxon>
        <taxon>Pezizomycotina</taxon>
        <taxon>Leotiomycetes</taxon>
        <taxon>Erysiphales</taxon>
        <taxon>Erysiphaceae</taxon>
        <taxon>Erysiphe</taxon>
    </lineage>
</organism>